<evidence type="ECO:0008006" key="3">
    <source>
        <dbReference type="Google" id="ProtNLM"/>
    </source>
</evidence>
<sequence length="158" mass="17560">MPLRPFPIPFKVGTDICYVPRIRKFITQPSNGEPQRPLRRLLRKLLTEHERRYFWQRFGSGAPFNSIERVSQFLAGRYKSGRPQGLILDEVYTAGAEPEADLVESRGVGTVDEGIGEVAENSKPLADINELNGQLCEISISHDGDYATAVAIVAFAKG</sequence>
<dbReference type="InterPro" id="IPR037143">
    <property type="entry name" value="4-PPantetheinyl_Trfase_dom_sf"/>
</dbReference>
<dbReference type="Proteomes" id="UP000001471">
    <property type="component" value="Unassembled WGS sequence"/>
</dbReference>
<reference evidence="2" key="1">
    <citation type="journal article" date="2013" name="G3 (Bethesda)">
        <title>Comparative genomics of a plant-pathogenic fungus, Pyrenophora tritici-repentis, reveals transduplication and the impact of repeat elements on pathogenicity and population divergence.</title>
        <authorList>
            <person name="Manning V.A."/>
            <person name="Pandelova I."/>
            <person name="Dhillon B."/>
            <person name="Wilhelm L.J."/>
            <person name="Goodwin S.B."/>
            <person name="Berlin A.M."/>
            <person name="Figueroa M."/>
            <person name="Freitag M."/>
            <person name="Hane J.K."/>
            <person name="Henrissat B."/>
            <person name="Holman W.H."/>
            <person name="Kodira C.D."/>
            <person name="Martin J."/>
            <person name="Oliver R.P."/>
            <person name="Robbertse B."/>
            <person name="Schackwitz W."/>
            <person name="Schwartz D.C."/>
            <person name="Spatafora J.W."/>
            <person name="Turgeon B.G."/>
            <person name="Yandava C."/>
            <person name="Young S."/>
            <person name="Zhou S."/>
            <person name="Zeng Q."/>
            <person name="Grigoriev I.V."/>
            <person name="Ma L.-J."/>
            <person name="Ciuffetti L.M."/>
        </authorList>
    </citation>
    <scope>NUCLEOTIDE SEQUENCE [LARGE SCALE GENOMIC DNA]</scope>
    <source>
        <strain evidence="2">Pt-1C-BFP</strain>
    </source>
</reference>
<accession>B2W093</accession>
<name>B2W093_PYRTR</name>
<evidence type="ECO:0000313" key="1">
    <source>
        <dbReference type="EMBL" id="EDU45606.1"/>
    </source>
</evidence>
<dbReference type="HOGENOM" id="CLU_089696_4_2_1"/>
<organism evidence="1 2">
    <name type="scientific">Pyrenophora tritici-repentis (strain Pt-1C-BFP)</name>
    <name type="common">Wheat tan spot fungus</name>
    <name type="synonym">Drechslera tritici-repentis</name>
    <dbReference type="NCBI Taxonomy" id="426418"/>
    <lineage>
        <taxon>Eukaryota</taxon>
        <taxon>Fungi</taxon>
        <taxon>Dikarya</taxon>
        <taxon>Ascomycota</taxon>
        <taxon>Pezizomycotina</taxon>
        <taxon>Dothideomycetes</taxon>
        <taxon>Pleosporomycetidae</taxon>
        <taxon>Pleosporales</taxon>
        <taxon>Pleosporineae</taxon>
        <taxon>Pleosporaceae</taxon>
        <taxon>Pyrenophora</taxon>
    </lineage>
</organism>
<dbReference type="EMBL" id="DS231616">
    <property type="protein sequence ID" value="EDU45606.1"/>
    <property type="molecule type" value="Genomic_DNA"/>
</dbReference>
<dbReference type="OrthoDB" id="15433at2759"/>
<dbReference type="AlphaFoldDB" id="B2W093"/>
<dbReference type="eggNOG" id="ENOG502S2QX">
    <property type="taxonomic scope" value="Eukaryota"/>
</dbReference>
<dbReference type="GO" id="GO:0000287">
    <property type="term" value="F:magnesium ion binding"/>
    <property type="evidence" value="ECO:0007669"/>
    <property type="project" value="InterPro"/>
</dbReference>
<dbReference type="OMA" id="GTDICSI"/>
<dbReference type="InParanoid" id="B2W093"/>
<dbReference type="GO" id="GO:0008897">
    <property type="term" value="F:holo-[acyl-carrier-protein] synthase activity"/>
    <property type="evidence" value="ECO:0007669"/>
    <property type="project" value="InterPro"/>
</dbReference>
<proteinExistence type="predicted"/>
<protein>
    <recommendedName>
        <fullName evidence="3">4'-phosphopantetheinyl transferase domain-containing protein</fullName>
    </recommendedName>
</protein>
<gene>
    <name evidence="1" type="ORF">PTRG_03083</name>
</gene>
<evidence type="ECO:0000313" key="2">
    <source>
        <dbReference type="Proteomes" id="UP000001471"/>
    </source>
</evidence>
<dbReference type="Gene3D" id="3.90.470.20">
    <property type="entry name" value="4'-phosphopantetheinyl transferase domain"/>
    <property type="match status" value="2"/>
</dbReference>